<feature type="transmembrane region" description="Helical" evidence="1">
    <location>
        <begin position="464"/>
        <end position="490"/>
    </location>
</feature>
<dbReference type="Gene3D" id="3.30.70.1320">
    <property type="entry name" value="Multidrug efflux transporter AcrB pore domain like"/>
    <property type="match status" value="1"/>
</dbReference>
<evidence type="ECO:0000313" key="3">
    <source>
        <dbReference type="Proteomes" id="UP000290759"/>
    </source>
</evidence>
<dbReference type="GO" id="GO:0005886">
    <property type="term" value="C:plasma membrane"/>
    <property type="evidence" value="ECO:0007669"/>
    <property type="project" value="TreeGrafter"/>
</dbReference>
<name>A0A4Q2U5I0_9HYPH</name>
<dbReference type="InterPro" id="IPR001036">
    <property type="entry name" value="Acrflvin-R"/>
</dbReference>
<feature type="transmembrane region" description="Helical" evidence="1">
    <location>
        <begin position="923"/>
        <end position="943"/>
    </location>
</feature>
<feature type="transmembrane region" description="Helical" evidence="1">
    <location>
        <begin position="386"/>
        <end position="407"/>
    </location>
</feature>
<accession>A0A4Q2U5I0</accession>
<dbReference type="Pfam" id="PF00873">
    <property type="entry name" value="ACR_tran"/>
    <property type="match status" value="1"/>
</dbReference>
<dbReference type="PANTHER" id="PTHR32063:SF8">
    <property type="entry name" value="CATION EFFLUX PROTEIN"/>
    <property type="match status" value="1"/>
</dbReference>
<dbReference type="GO" id="GO:0042910">
    <property type="term" value="F:xenobiotic transmembrane transporter activity"/>
    <property type="evidence" value="ECO:0007669"/>
    <property type="project" value="TreeGrafter"/>
</dbReference>
<sequence>MGLVLYALKNRVTFYVMGVLILLAGIGTSAIAPKDVLPAVDIPVVVIVWTYTGLDTTDMAQRITTYSEFSLSNNVNDIKQMESQTLPGVAIEKVYFQGSVSIDLAIAQVVSAMNSIRAVMPTGVQPPVVMRFSASSVPVIQLSLSSDKESGAKLYDYGQYRIRQTLTQVPGSTLPSPYGGAPRQVMVDLDLHALQAHGLTPTDVTSAITAQNIVVPSGLSKIGDQQYPIRLNMSPEVIDDLNRVPVKVVDGTPILIRDVAHVRDGNPPQLNIVRSDGRHSVLMTILKNGNASTLSVVDSVKSFLPAIRAAAPKDMKITPLFDQSVFVSGAISDVVREGIIAAALTGAMILMFLGSWRSTLIVLVSIPLAILTSLTILYFLGETINIMTLGGLALAVGILVDDATVAIENTYRLMEDGRSFKDSVVEGGAGIAKPALISTLSICSAFVSVFFLTDTPRYLFVPQAMAVVFAMLASYLLSRTLVPILIDVLVKREFDQRREAAGDDAPKGFFGRFHAGFERRFARFHRGYIGLLHGALDHRFATFAVVAAVLAMGGTLLELVGRDYFPQIDAGAMTLHIRTRPGQRIEAAEKRFAEVEEVVKQVVPPKDLDLILDNIGLPSSNYNFAFGDGSFVAYNDGQMLISLKEGHGPTAAYMAKLRDVLPQKFPDTIFYFQPSDIITQTLDFGTITAIDVQVNGRNQAQDLAAAKAIEARLKAVKGAVDVHIQQVLDTPEFVADVDRRMASEMGLTEQQIANAMNISLSGSYQVTPNFWADPKSGIPYQLWVQTPEYRNDSLTALKNTPLLVQAAATGGGSATSNTLDMLSSVATMRRTSEQTVINHVNTQPTYDVYASVQDRDLGSVQKDIASIVRDEQAKLPAPDKITVRGQIESMDSAFLHIEVGLAIAVIAVYLLMAVNFQSWGDPFVVICALPIAFCGIVFSLYITGTTLSIPSLFGAIMAVGVASSNSILLVTFAREHREETGCSAAEAAIAAGETRLRPVLMTAGAMFVGLIPMAIGIGEGSEQNAALARAVLGGVAFGTCATLVFVPFLYALLRRGKFQPVEDYL</sequence>
<keyword evidence="1" id="KW-0812">Transmembrane</keyword>
<feature type="transmembrane region" description="Helical" evidence="1">
    <location>
        <begin position="1030"/>
        <end position="1053"/>
    </location>
</feature>
<dbReference type="InterPro" id="IPR027463">
    <property type="entry name" value="AcrB_DN_DC_subdom"/>
</dbReference>
<feature type="transmembrane region" description="Helical" evidence="1">
    <location>
        <begin position="360"/>
        <end position="380"/>
    </location>
</feature>
<reference evidence="2 3" key="2">
    <citation type="submission" date="2019-02" db="EMBL/GenBank/DDBJ databases">
        <title>'Lichenibacterium ramalinii' gen. nov. sp. nov., 'Lichenibacterium minor' gen. nov. sp. nov.</title>
        <authorList>
            <person name="Pankratov T."/>
        </authorList>
    </citation>
    <scope>NUCLEOTIDE SEQUENCE [LARGE SCALE GENOMIC DNA]</scope>
    <source>
        <strain evidence="2 3">RmlP026</strain>
    </source>
</reference>
<gene>
    <name evidence="2" type="ORF">D3273_12400</name>
</gene>
<dbReference type="AlphaFoldDB" id="A0A4Q2U5I0"/>
<proteinExistence type="predicted"/>
<dbReference type="Gene3D" id="3.30.2090.10">
    <property type="entry name" value="Multidrug efflux transporter AcrB TolC docking domain, DN and DC subdomains"/>
    <property type="match status" value="2"/>
</dbReference>
<feature type="transmembrane region" description="Helical" evidence="1">
    <location>
        <begin position="893"/>
        <end position="911"/>
    </location>
</feature>
<organism evidence="2 3">
    <name type="scientific">Lichenibacterium minor</name>
    <dbReference type="NCBI Taxonomy" id="2316528"/>
    <lineage>
        <taxon>Bacteria</taxon>
        <taxon>Pseudomonadati</taxon>
        <taxon>Pseudomonadota</taxon>
        <taxon>Alphaproteobacteria</taxon>
        <taxon>Hyphomicrobiales</taxon>
        <taxon>Lichenihabitantaceae</taxon>
        <taxon>Lichenibacterium</taxon>
    </lineage>
</organism>
<dbReference type="PANTHER" id="PTHR32063">
    <property type="match status" value="1"/>
</dbReference>
<dbReference type="OrthoDB" id="9759330at2"/>
<feature type="transmembrane region" description="Helical" evidence="1">
    <location>
        <begin position="949"/>
        <end position="970"/>
    </location>
</feature>
<reference evidence="2 3" key="1">
    <citation type="submission" date="2018-12" db="EMBL/GenBank/DDBJ databases">
        <authorList>
            <person name="Grouzdev D.S."/>
            <person name="Krutkina M.S."/>
        </authorList>
    </citation>
    <scope>NUCLEOTIDE SEQUENCE [LARGE SCALE GENOMIC DNA]</scope>
    <source>
        <strain evidence="2 3">RmlP026</strain>
    </source>
</reference>
<keyword evidence="1" id="KW-0472">Membrane</keyword>
<protein>
    <submittedName>
        <fullName evidence="2">Efflux RND transporter permease subunit</fullName>
    </submittedName>
</protein>
<comment type="caution">
    <text evidence="2">The sequence shown here is derived from an EMBL/GenBank/DDBJ whole genome shotgun (WGS) entry which is preliminary data.</text>
</comment>
<dbReference type="Proteomes" id="UP000290759">
    <property type="component" value="Unassembled WGS sequence"/>
</dbReference>
<dbReference type="SUPFAM" id="SSF82693">
    <property type="entry name" value="Multidrug efflux transporter AcrB pore domain, PN1, PN2, PC1 and PC2 subdomains"/>
    <property type="match status" value="2"/>
</dbReference>
<keyword evidence="1" id="KW-1133">Transmembrane helix</keyword>
<dbReference type="Gene3D" id="3.30.70.1440">
    <property type="entry name" value="Multidrug efflux transporter AcrB pore domain"/>
    <property type="match status" value="1"/>
</dbReference>
<feature type="transmembrane region" description="Helical" evidence="1">
    <location>
        <begin position="428"/>
        <end position="452"/>
    </location>
</feature>
<dbReference type="RefSeq" id="WP_129226963.1">
    <property type="nucleotide sequence ID" value="NZ_QYBB01000012.1"/>
</dbReference>
<dbReference type="Gene3D" id="3.30.70.1430">
    <property type="entry name" value="Multidrug efflux transporter AcrB pore domain"/>
    <property type="match status" value="2"/>
</dbReference>
<feature type="transmembrane region" description="Helical" evidence="1">
    <location>
        <begin position="999"/>
        <end position="1018"/>
    </location>
</feature>
<evidence type="ECO:0000313" key="2">
    <source>
        <dbReference type="EMBL" id="RYC31672.1"/>
    </source>
</evidence>
<dbReference type="Gene3D" id="1.20.1640.10">
    <property type="entry name" value="Multidrug efflux transporter AcrB transmembrane domain"/>
    <property type="match status" value="2"/>
</dbReference>
<feature type="transmembrane region" description="Helical" evidence="1">
    <location>
        <begin position="12"/>
        <end position="32"/>
    </location>
</feature>
<dbReference type="EMBL" id="QYBB01000012">
    <property type="protein sequence ID" value="RYC31672.1"/>
    <property type="molecule type" value="Genomic_DNA"/>
</dbReference>
<keyword evidence="3" id="KW-1185">Reference proteome</keyword>
<dbReference type="SUPFAM" id="SSF82866">
    <property type="entry name" value="Multidrug efflux transporter AcrB transmembrane domain"/>
    <property type="match status" value="2"/>
</dbReference>
<dbReference type="PRINTS" id="PR00702">
    <property type="entry name" value="ACRIFLAVINRP"/>
</dbReference>
<dbReference type="SUPFAM" id="SSF82714">
    <property type="entry name" value="Multidrug efflux transporter AcrB TolC docking domain, DN and DC subdomains"/>
    <property type="match status" value="1"/>
</dbReference>
<evidence type="ECO:0000256" key="1">
    <source>
        <dbReference type="SAM" id="Phobius"/>
    </source>
</evidence>